<keyword evidence="1" id="KW-0732">Signal</keyword>
<sequence length="213" mass="22840">MGKLTWGAVRRSAIAASALLLGACGLRGVAPAQAQSAKPEPAPVVIYRIDDHRYFEVTPRNDCYGDMIYFVDTAKGIRSSVVKFDPVMNRTKLIIDAANDDYLIGPVTRGGNTNCSSGGGACGSDKMPYSTDGGQTWQLAAHPGWGDDLMLSGPNAYHSYVNQARITTTLDLSTSPTTRNANWRYLPGFAFSPRKLPADTTVVCKAAVQGSFQ</sequence>
<dbReference type="Proteomes" id="UP000255265">
    <property type="component" value="Unassembled WGS sequence"/>
</dbReference>
<gene>
    <name evidence="3" type="ORF">DFR41_11758</name>
</gene>
<reference evidence="3 4" key="1">
    <citation type="submission" date="2018-07" db="EMBL/GenBank/DDBJ databases">
        <title>Genomic Encyclopedia of Type Strains, Phase IV (KMG-IV): sequencing the most valuable type-strain genomes for metagenomic binning, comparative biology and taxonomic classification.</title>
        <authorList>
            <person name="Goeker M."/>
        </authorList>
    </citation>
    <scope>NUCLEOTIDE SEQUENCE [LARGE SCALE GENOMIC DNA]</scope>
    <source>
        <strain evidence="3 4">DSM 21352</strain>
    </source>
</reference>
<proteinExistence type="predicted"/>
<organism evidence="3 4">
    <name type="scientific">Pseudacidovorax intermedius</name>
    <dbReference type="NCBI Taxonomy" id="433924"/>
    <lineage>
        <taxon>Bacteria</taxon>
        <taxon>Pseudomonadati</taxon>
        <taxon>Pseudomonadota</taxon>
        <taxon>Betaproteobacteria</taxon>
        <taxon>Burkholderiales</taxon>
        <taxon>Comamonadaceae</taxon>
        <taxon>Pseudacidovorax</taxon>
    </lineage>
</organism>
<feature type="chain" id="PRO_5017083768" description="Tli3-like domain-containing protein" evidence="1">
    <location>
        <begin position="35"/>
        <end position="213"/>
    </location>
</feature>
<dbReference type="Pfam" id="PF24316">
    <property type="entry name" value="Tli3"/>
    <property type="match status" value="1"/>
</dbReference>
<name>A0A370F4F9_9BURK</name>
<dbReference type="PROSITE" id="PS51257">
    <property type="entry name" value="PROKAR_LIPOPROTEIN"/>
    <property type="match status" value="1"/>
</dbReference>
<evidence type="ECO:0000256" key="1">
    <source>
        <dbReference type="SAM" id="SignalP"/>
    </source>
</evidence>
<dbReference type="EMBL" id="QQAV01000017">
    <property type="protein sequence ID" value="RDI17332.1"/>
    <property type="molecule type" value="Genomic_DNA"/>
</dbReference>
<dbReference type="AlphaFoldDB" id="A0A370F4F9"/>
<dbReference type="RefSeq" id="WP_114804885.1">
    <property type="nucleotide sequence ID" value="NZ_QQAV01000017.1"/>
</dbReference>
<dbReference type="InterPro" id="IPR057562">
    <property type="entry name" value="Tli3-like_dom"/>
</dbReference>
<protein>
    <recommendedName>
        <fullName evidence="2">Tli3-like domain-containing protein</fullName>
    </recommendedName>
</protein>
<feature type="signal peptide" evidence="1">
    <location>
        <begin position="1"/>
        <end position="34"/>
    </location>
</feature>
<accession>A0A370F4F9</accession>
<keyword evidence="4" id="KW-1185">Reference proteome</keyword>
<evidence type="ECO:0000259" key="2">
    <source>
        <dbReference type="Pfam" id="PF24316"/>
    </source>
</evidence>
<feature type="domain" description="Tli3-like" evidence="2">
    <location>
        <begin position="41"/>
        <end position="140"/>
    </location>
</feature>
<evidence type="ECO:0000313" key="3">
    <source>
        <dbReference type="EMBL" id="RDI17332.1"/>
    </source>
</evidence>
<evidence type="ECO:0000313" key="4">
    <source>
        <dbReference type="Proteomes" id="UP000255265"/>
    </source>
</evidence>
<comment type="caution">
    <text evidence="3">The sequence shown here is derived from an EMBL/GenBank/DDBJ whole genome shotgun (WGS) entry which is preliminary data.</text>
</comment>
<dbReference type="OrthoDB" id="8905517at2"/>